<dbReference type="KEGG" id="ttr:Tter_2791"/>
<reference evidence="2" key="1">
    <citation type="journal article" date="2010" name="Stand. Genomic Sci.">
        <title>Complete genome sequence of 'Thermobaculum terrenum' type strain (YNP1).</title>
        <authorList>
            <person name="Kiss H."/>
            <person name="Cleland D."/>
            <person name="Lapidus A."/>
            <person name="Lucas S."/>
            <person name="Glavina Del Rio T."/>
            <person name="Nolan M."/>
            <person name="Tice H."/>
            <person name="Han C."/>
            <person name="Goodwin L."/>
            <person name="Pitluck S."/>
            <person name="Liolios K."/>
            <person name="Ivanova N."/>
            <person name="Mavromatis K."/>
            <person name="Ovchinnikova G."/>
            <person name="Pati A."/>
            <person name="Chen A."/>
            <person name="Palaniappan K."/>
            <person name="Land M."/>
            <person name="Hauser L."/>
            <person name="Chang Y."/>
            <person name="Jeffries C."/>
            <person name="Lu M."/>
            <person name="Brettin T."/>
            <person name="Detter J."/>
            <person name="Goker M."/>
            <person name="Tindall B."/>
            <person name="Beck B."/>
            <person name="McDermott T."/>
            <person name="Woyke T."/>
            <person name="Bristow J."/>
            <person name="Eisen J."/>
            <person name="Markowitz V."/>
            <person name="Hugenholtz P."/>
            <person name="Kyrpides N."/>
            <person name="Klenk H."/>
            <person name="Cheng J."/>
        </authorList>
    </citation>
    <scope>NUCLEOTIDE SEQUENCE [LARGE SCALE GENOMIC DNA]</scope>
    <source>
        <strain evidence="2">ATCC BAA-798 / YNP1</strain>
    </source>
</reference>
<dbReference type="Proteomes" id="UP000000323">
    <property type="component" value="Chromosome 2"/>
</dbReference>
<dbReference type="AlphaFoldDB" id="D1CIV5"/>
<evidence type="ECO:0000313" key="2">
    <source>
        <dbReference type="Proteomes" id="UP000000323"/>
    </source>
</evidence>
<organism evidence="1 2">
    <name type="scientific">Thermobaculum terrenum (strain ATCC BAA-798 / CCMEE 7001 / YNP1)</name>
    <dbReference type="NCBI Taxonomy" id="525904"/>
    <lineage>
        <taxon>Bacteria</taxon>
        <taxon>Bacillati</taxon>
        <taxon>Chloroflexota</taxon>
        <taxon>Chloroflexia</taxon>
        <taxon>Candidatus Thermobaculales</taxon>
        <taxon>Candidatus Thermobaculaceae</taxon>
        <taxon>Thermobaculum</taxon>
    </lineage>
</organism>
<evidence type="ECO:0000313" key="1">
    <source>
        <dbReference type="EMBL" id="ACZ43675.1"/>
    </source>
</evidence>
<dbReference type="HOGENOM" id="CLU_1244862_0_0_0"/>
<accession>D1CIV5</accession>
<dbReference type="OrthoDB" id="9975446at2"/>
<sequence>MRVNPRAIEASHHLGLRRVSWRAWLLLALAVVLAALAMLAARDLYSRGEGTRQPATIYQSGSLAASTPEERVALADLIVLGVVGEPYASRWNTPDGQFPNGIASVQDLPAGQYTIFTDYPVRVESVLYGQESAATVRVRVSGGQVGGDRMLSAEGPDLRAGERVVLLLAQDENPMTRDVGPGHYIVLWGALGKYQVEGGEAVSPDHRLPLSEMAEFIREAKR</sequence>
<gene>
    <name evidence="1" type="ordered locus">Tter_2791</name>
</gene>
<name>D1CIV5_THET1</name>
<dbReference type="EMBL" id="CP001826">
    <property type="protein sequence ID" value="ACZ43675.1"/>
    <property type="molecule type" value="Genomic_DNA"/>
</dbReference>
<protein>
    <submittedName>
        <fullName evidence="1">Uncharacterized protein</fullName>
    </submittedName>
</protein>
<keyword evidence="2" id="KW-1185">Reference proteome</keyword>
<proteinExistence type="predicted"/>
<dbReference type="eggNOG" id="ENOG5033M80">
    <property type="taxonomic scope" value="Bacteria"/>
</dbReference>